<protein>
    <recommendedName>
        <fullName evidence="3">C2H2-type domain-containing protein</fullName>
    </recommendedName>
</protein>
<evidence type="ECO:0000256" key="1">
    <source>
        <dbReference type="PROSITE-ProRule" id="PRU00042"/>
    </source>
</evidence>
<name>A0AAD7NNM5_9AGAR</name>
<evidence type="ECO:0000313" key="5">
    <source>
        <dbReference type="Proteomes" id="UP001215598"/>
    </source>
</evidence>
<feature type="domain" description="C2H2-type" evidence="3">
    <location>
        <begin position="236"/>
        <end position="265"/>
    </location>
</feature>
<dbReference type="InterPro" id="IPR013087">
    <property type="entry name" value="Znf_C2H2_type"/>
</dbReference>
<keyword evidence="5" id="KW-1185">Reference proteome</keyword>
<comment type="caution">
    <text evidence="4">The sequence shown here is derived from an EMBL/GenBank/DDBJ whole genome shotgun (WGS) entry which is preliminary data.</text>
</comment>
<dbReference type="PROSITE" id="PS50157">
    <property type="entry name" value="ZINC_FINGER_C2H2_2"/>
    <property type="match status" value="1"/>
</dbReference>
<evidence type="ECO:0000313" key="4">
    <source>
        <dbReference type="EMBL" id="KAJ7768329.1"/>
    </source>
</evidence>
<dbReference type="Proteomes" id="UP001215598">
    <property type="component" value="Unassembled WGS sequence"/>
</dbReference>
<feature type="non-terminal residue" evidence="4">
    <location>
        <position position="265"/>
    </location>
</feature>
<dbReference type="AlphaFoldDB" id="A0AAD7NNM5"/>
<accession>A0AAD7NNM5</accession>
<keyword evidence="1" id="KW-0862">Zinc</keyword>
<keyword evidence="1" id="KW-0863">Zinc-finger</keyword>
<organism evidence="4 5">
    <name type="scientific">Mycena metata</name>
    <dbReference type="NCBI Taxonomy" id="1033252"/>
    <lineage>
        <taxon>Eukaryota</taxon>
        <taxon>Fungi</taxon>
        <taxon>Dikarya</taxon>
        <taxon>Basidiomycota</taxon>
        <taxon>Agaricomycotina</taxon>
        <taxon>Agaricomycetes</taxon>
        <taxon>Agaricomycetidae</taxon>
        <taxon>Agaricales</taxon>
        <taxon>Marasmiineae</taxon>
        <taxon>Mycenaceae</taxon>
        <taxon>Mycena</taxon>
    </lineage>
</organism>
<keyword evidence="1" id="KW-0479">Metal-binding</keyword>
<gene>
    <name evidence="4" type="ORF">B0H16DRAFT_1882231</name>
</gene>
<evidence type="ECO:0000259" key="3">
    <source>
        <dbReference type="PROSITE" id="PS50157"/>
    </source>
</evidence>
<dbReference type="EMBL" id="JARKIB010000020">
    <property type="protein sequence ID" value="KAJ7768329.1"/>
    <property type="molecule type" value="Genomic_DNA"/>
</dbReference>
<evidence type="ECO:0000256" key="2">
    <source>
        <dbReference type="SAM" id="MobiDB-lite"/>
    </source>
</evidence>
<reference evidence="4" key="1">
    <citation type="submission" date="2023-03" db="EMBL/GenBank/DDBJ databases">
        <title>Massive genome expansion in bonnet fungi (Mycena s.s.) driven by repeated elements and novel gene families across ecological guilds.</title>
        <authorList>
            <consortium name="Lawrence Berkeley National Laboratory"/>
            <person name="Harder C.B."/>
            <person name="Miyauchi S."/>
            <person name="Viragh M."/>
            <person name="Kuo A."/>
            <person name="Thoen E."/>
            <person name="Andreopoulos B."/>
            <person name="Lu D."/>
            <person name="Skrede I."/>
            <person name="Drula E."/>
            <person name="Henrissat B."/>
            <person name="Morin E."/>
            <person name="Kohler A."/>
            <person name="Barry K."/>
            <person name="LaButti K."/>
            <person name="Morin E."/>
            <person name="Salamov A."/>
            <person name="Lipzen A."/>
            <person name="Mereny Z."/>
            <person name="Hegedus B."/>
            <person name="Baldrian P."/>
            <person name="Stursova M."/>
            <person name="Weitz H."/>
            <person name="Taylor A."/>
            <person name="Grigoriev I.V."/>
            <person name="Nagy L.G."/>
            <person name="Martin F."/>
            <person name="Kauserud H."/>
        </authorList>
    </citation>
    <scope>NUCLEOTIDE SEQUENCE</scope>
    <source>
        <strain evidence="4">CBHHK182m</strain>
    </source>
</reference>
<dbReference type="GO" id="GO:0008270">
    <property type="term" value="F:zinc ion binding"/>
    <property type="evidence" value="ECO:0007669"/>
    <property type="project" value="UniProtKB-KW"/>
</dbReference>
<feature type="compositionally biased region" description="Basic and acidic residues" evidence="2">
    <location>
        <begin position="17"/>
        <end position="28"/>
    </location>
</feature>
<feature type="compositionally biased region" description="Basic and acidic residues" evidence="2">
    <location>
        <begin position="175"/>
        <end position="191"/>
    </location>
</feature>
<feature type="region of interest" description="Disordered" evidence="2">
    <location>
        <begin position="1"/>
        <end position="239"/>
    </location>
</feature>
<sequence length="265" mass="28888">MSDREMRGQFPPALNARDPEAERRDAIARGKRKRNDSEDACPVYLSNSNPDMGEGSAQCLVPSEMPNQSSRSRKKEQSEEALNQFAPPNYFEPGSSAGPSRLRAPWPEPMGLSPFNAAGRDENLEPGSSTTRPIASQLRVRRPTPMGLSAFDAAQRNGYLPDPHTKAAKGKNKREHTGEDSKVDGTVDKQNRRTTGGKRIEQYAFSPEASGSKGSRRGGSTSGKGSRRGGPGPGRFPCPLAKDLCCTKVFTRSPDAERHRDIVHL</sequence>
<proteinExistence type="predicted"/>